<sequence>MAFIGSGEFEHKITHLQKQLNHKDHELNSIKNEQMKRQGELAESKNAKETAEYKLREEADRALKAENKLVSKEKEISQLKLTLSNLETSLGTTSEKLKMEEKEKDRVQNALDDALSRGSDGAADQIRSQQLRIKQLEDNVRKSEQEAERLRAQGSSGGSNGSDEPLNSRERNRLMSLQNENAELKTQLENMSSAIPSTSQFSIPSSPVKQKSRRSLSVSASDIRVLQGQVDSLEAQLANSKSGYDKAVNEKLALERATKKEVARLEEDLEEARGEVEFYRAPDGGVDVNQVEELKKAAQQVREEKEDLARKLSEKEGEVKRQLGEIARLEGEAHLLESLRAELDDERQARQEPGTANADQAACETNSSLEKISALEAELAKVKAATNTTSRSGESELRQVRRDLQKALRDREYLDSLVKENDELLAEKDEEISRMRAAIPIPGSPVLGAQGDSSRVAELEEEKAGLLIDLEKQVEDHVQEIAAIETKLSATMSELDHVKAAETEARQKFEEGQTKITELQDGRQEVSKALEQARAHLASKETEAKQLTQQLTETHSALGEEQAALASAEQEISKAQTALAEKQNDFDQAQRQRDDLQTVLDSRSYDDAEYEALRVSFQQAQDALEEVTHGLEKTEVENGKLNDRVAESQEAQEAAKARAQEMEQELVACRHNVESLEMKLVELNDEITSIQDQLQETVAQLKSSKADSHQTVSELEQASRKNHKLEIRISELDAKLRETSQAAATLSTAKVDESNIRHEASLAAAEARVTELNQRVKELQSSLQTASKTSPQNSVDLADTKEIEEKLGRLRAERDNLRHNLSFVQNEGHFAVRAANSERDEVVEEVQRLEEDLRRSKAMCEKLEEEIVGLRIAAQDKQTEFANDKKQLGEHIVNLENSLAATQADAATLNSRVAELKSNLQAREDVLKHTEAKAESLQTELTNVLHHVAQSRKLSDRPESRASSTVASEDGDLPGDLASAVPAESRRLSHQRSRSGVLPNVLMERTLQDKIERRDVRITALTNELNKAKSNLALLESAQEETIAENAELEEECGTLQKQLDTEAQNSAEDARGLVLALATYRQQLHGAELRWSVAQDVLAKAQEAAQVLRSTAAADRKASAEQEMRIMTLEATHAITSTALATAKSEQDSARAALESFREANEHLQTRIAESEQAGVVATDSADRLAILESRLSEKEECLRDLSTRNDDLTAKLELMLNTEKEAVSRAAEKEEEISALIGRIEELSLGVADAQSAAASIGSEKDRLLEELAEAEMASSESLANIETQKSNAQDKASKAEEELAKVNQQLDQRKKELVLAIANSETLSAELQAEKSRSAENTVNIDQQQSTVDQLRAEISSALEASKTVEAERDALRTRMGELQAQVSEDEGTAQAAARAEERLAMETESARRNIKELTELLEKAVAEKEELSQQSKSVDQIREATQKELAESRSEITRLSAERQVSEDKLSNVRSRSDEALQRTEALEASVASLKDENEKLKGDLAQAMTVSSTPLVDEQLVIELRERVDDLEVALTQKNKEVDEADDQTREAFKAKAKLERKIGKLTRQLEQAQTDVNTAMNKLLSSKPIAPSPAKRASAPVPVPSRTSMPPPPTTAQAAPAPVSRTPRAIPPNIFSPPTAPGSGHKRSRENDDAEAIRPVEAIMLPASSNIISPRKALGSKSSFTPQRGGAFAPLSARLGVNGNVTAEKPVIGEMKTSVDMGRNIFAKPSPVTTEPAKRSAFPLPPSRTPFGTTRRNAS</sequence>
<reference evidence="3 4" key="1">
    <citation type="submission" date="2017-05" db="EMBL/GenBank/DDBJ databases">
        <title>The Genome Sequence of Tsuchiyaea wingfieldii DSM 27421.</title>
        <authorList>
            <person name="Cuomo C."/>
            <person name="Passer A."/>
            <person name="Billmyre B."/>
            <person name="Heitman J."/>
        </authorList>
    </citation>
    <scope>NUCLEOTIDE SEQUENCE [LARGE SCALE GENOMIC DNA]</scope>
    <source>
        <strain evidence="3 4">DSM 27421</strain>
    </source>
</reference>
<accession>A0A5D3B884</accession>
<feature type="coiled-coil region" evidence="1">
    <location>
        <begin position="230"/>
        <end position="349"/>
    </location>
</feature>
<feature type="region of interest" description="Disordered" evidence="2">
    <location>
        <begin position="1277"/>
        <end position="1299"/>
    </location>
</feature>
<feature type="coiled-coil region" evidence="1">
    <location>
        <begin position="1155"/>
        <end position="1220"/>
    </location>
</feature>
<feature type="compositionally biased region" description="Basic and acidic residues" evidence="2">
    <location>
        <begin position="138"/>
        <end position="151"/>
    </location>
</feature>
<evidence type="ECO:0000256" key="2">
    <source>
        <dbReference type="SAM" id="MobiDB-lite"/>
    </source>
</evidence>
<keyword evidence="1" id="KW-0175">Coiled coil</keyword>
<feature type="region of interest" description="Disordered" evidence="2">
    <location>
        <begin position="138"/>
        <end position="167"/>
    </location>
</feature>
<name>A0A5D3B884_9TREE</name>
<keyword evidence="4" id="KW-1185">Reference proteome</keyword>
<proteinExistence type="predicted"/>
<evidence type="ECO:0000313" key="4">
    <source>
        <dbReference type="Proteomes" id="UP000322245"/>
    </source>
</evidence>
<evidence type="ECO:0000313" key="3">
    <source>
        <dbReference type="EMBL" id="TYJ58821.1"/>
    </source>
</evidence>
<feature type="region of interest" description="Disordered" evidence="2">
    <location>
        <begin position="949"/>
        <end position="993"/>
    </location>
</feature>
<dbReference type="Gene3D" id="1.10.287.1490">
    <property type="match status" value="1"/>
</dbReference>
<organism evidence="3 4">
    <name type="scientific">Cryptococcus floricola</name>
    <dbReference type="NCBI Taxonomy" id="2591691"/>
    <lineage>
        <taxon>Eukaryota</taxon>
        <taxon>Fungi</taxon>
        <taxon>Dikarya</taxon>
        <taxon>Basidiomycota</taxon>
        <taxon>Agaricomycotina</taxon>
        <taxon>Tremellomycetes</taxon>
        <taxon>Tremellales</taxon>
        <taxon>Cryptococcaceae</taxon>
        <taxon>Cryptococcus</taxon>
    </lineage>
</organism>
<feature type="region of interest" description="Disordered" evidence="2">
    <location>
        <begin position="1730"/>
        <end position="1761"/>
    </location>
</feature>
<evidence type="ECO:0000256" key="1">
    <source>
        <dbReference type="SAM" id="Coils"/>
    </source>
</evidence>
<dbReference type="PANTHER" id="PTHR18937">
    <property type="entry name" value="STRUCTURAL MAINTENANCE OF CHROMOSOMES SMC FAMILY MEMBER"/>
    <property type="match status" value="1"/>
</dbReference>
<feature type="region of interest" description="Disordered" evidence="2">
    <location>
        <begin position="34"/>
        <end position="53"/>
    </location>
</feature>
<dbReference type="SUPFAM" id="SSF57997">
    <property type="entry name" value="Tropomyosin"/>
    <property type="match status" value="1"/>
</dbReference>
<feature type="compositionally biased region" description="Polar residues" evidence="2">
    <location>
        <begin position="1283"/>
        <end position="1293"/>
    </location>
</feature>
<dbReference type="Proteomes" id="UP000322245">
    <property type="component" value="Unassembled WGS sequence"/>
</dbReference>
<comment type="caution">
    <text evidence="3">The sequence shown here is derived from an EMBL/GenBank/DDBJ whole genome shotgun (WGS) entry which is preliminary data.</text>
</comment>
<feature type="coiled-coil region" evidence="1">
    <location>
        <begin position="1018"/>
        <end position="1066"/>
    </location>
</feature>
<dbReference type="Gene3D" id="1.20.5.1700">
    <property type="match status" value="1"/>
</dbReference>
<feature type="region of interest" description="Disordered" evidence="2">
    <location>
        <begin position="196"/>
        <end position="217"/>
    </location>
</feature>
<feature type="coiled-coil region" evidence="1">
    <location>
        <begin position="1344"/>
        <end position="1584"/>
    </location>
</feature>
<dbReference type="EMBL" id="NIDF01000002">
    <property type="protein sequence ID" value="TYJ58821.1"/>
    <property type="molecule type" value="Genomic_DNA"/>
</dbReference>
<feature type="coiled-coil region" evidence="1">
    <location>
        <begin position="523"/>
        <end position="940"/>
    </location>
</feature>
<protein>
    <submittedName>
        <fullName evidence="3">Uncharacterized protein</fullName>
    </submittedName>
</protein>
<gene>
    <name evidence="3" type="ORF">B9479_000253</name>
</gene>
<feature type="region of interest" description="Disordered" evidence="2">
    <location>
        <begin position="1587"/>
        <end position="1655"/>
    </location>
</feature>
<feature type="compositionally biased region" description="Polar residues" evidence="2">
    <location>
        <begin position="1752"/>
        <end position="1761"/>
    </location>
</feature>
<feature type="coiled-coil region" evidence="1">
    <location>
        <begin position="414"/>
        <end position="487"/>
    </location>
</feature>